<name>B3MM59_DROAN</name>
<dbReference type="KEGG" id="dan:6497642"/>
<dbReference type="OMA" id="EFISCEC"/>
<comment type="similarity">
    <text evidence="2">Belongs to the PGAP2 family.</text>
</comment>
<dbReference type="Pfam" id="PF10277">
    <property type="entry name" value="Frag1"/>
    <property type="match status" value="1"/>
</dbReference>
<dbReference type="AlphaFoldDB" id="B3MM59"/>
<evidence type="ECO:0000256" key="7">
    <source>
        <dbReference type="ARBA" id="ARBA00023136"/>
    </source>
</evidence>
<dbReference type="InterPro" id="IPR039545">
    <property type="entry name" value="PGAP2"/>
</dbReference>
<dbReference type="GO" id="GO:0005789">
    <property type="term" value="C:endoplasmic reticulum membrane"/>
    <property type="evidence" value="ECO:0007669"/>
    <property type="project" value="TreeGrafter"/>
</dbReference>
<dbReference type="FunCoup" id="B3MM59">
    <property type="interactions" value="5"/>
</dbReference>
<dbReference type="InParanoid" id="B3MM59"/>
<dbReference type="PhylomeDB" id="B3MM59"/>
<dbReference type="eggNOG" id="KOG3979">
    <property type="taxonomic scope" value="Eukaryota"/>
</dbReference>
<proteinExistence type="inferred from homology"/>
<comment type="subcellular location">
    <subcellularLocation>
        <location evidence="1">Golgi apparatus membrane</location>
        <topology evidence="1">Multi-pass membrane protein</topology>
    </subcellularLocation>
</comment>
<dbReference type="Proteomes" id="UP000007801">
    <property type="component" value="Unassembled WGS sequence"/>
</dbReference>
<evidence type="ECO:0000313" key="10">
    <source>
        <dbReference type="EMBL" id="EDV30874.1"/>
    </source>
</evidence>
<reference evidence="10 11" key="1">
    <citation type="journal article" date="2007" name="Nature">
        <title>Evolution of genes and genomes on the Drosophila phylogeny.</title>
        <authorList>
            <consortium name="Drosophila 12 Genomes Consortium"/>
            <person name="Clark A.G."/>
            <person name="Eisen M.B."/>
            <person name="Smith D.R."/>
            <person name="Bergman C.M."/>
            <person name="Oliver B."/>
            <person name="Markow T.A."/>
            <person name="Kaufman T.C."/>
            <person name="Kellis M."/>
            <person name="Gelbart W."/>
            <person name="Iyer V.N."/>
            <person name="Pollard D.A."/>
            <person name="Sackton T.B."/>
            <person name="Larracuente A.M."/>
            <person name="Singh N.D."/>
            <person name="Abad J.P."/>
            <person name="Abt D.N."/>
            <person name="Adryan B."/>
            <person name="Aguade M."/>
            <person name="Akashi H."/>
            <person name="Anderson W.W."/>
            <person name="Aquadro C.F."/>
            <person name="Ardell D.H."/>
            <person name="Arguello R."/>
            <person name="Artieri C.G."/>
            <person name="Barbash D.A."/>
            <person name="Barker D."/>
            <person name="Barsanti P."/>
            <person name="Batterham P."/>
            <person name="Batzoglou S."/>
            <person name="Begun D."/>
            <person name="Bhutkar A."/>
            <person name="Blanco E."/>
            <person name="Bosak S.A."/>
            <person name="Bradley R.K."/>
            <person name="Brand A.D."/>
            <person name="Brent M.R."/>
            <person name="Brooks A.N."/>
            <person name="Brown R.H."/>
            <person name="Butlin R.K."/>
            <person name="Caggese C."/>
            <person name="Calvi B.R."/>
            <person name="Bernardo de Carvalho A."/>
            <person name="Caspi A."/>
            <person name="Castrezana S."/>
            <person name="Celniker S.E."/>
            <person name="Chang J.L."/>
            <person name="Chapple C."/>
            <person name="Chatterji S."/>
            <person name="Chinwalla A."/>
            <person name="Civetta A."/>
            <person name="Clifton S.W."/>
            <person name="Comeron J.M."/>
            <person name="Costello J.C."/>
            <person name="Coyne J.A."/>
            <person name="Daub J."/>
            <person name="David R.G."/>
            <person name="Delcher A.L."/>
            <person name="Delehaunty K."/>
            <person name="Do C.B."/>
            <person name="Ebling H."/>
            <person name="Edwards K."/>
            <person name="Eickbush T."/>
            <person name="Evans J.D."/>
            <person name="Filipski A."/>
            <person name="Findeiss S."/>
            <person name="Freyhult E."/>
            <person name="Fulton L."/>
            <person name="Fulton R."/>
            <person name="Garcia A.C."/>
            <person name="Gardiner A."/>
            <person name="Garfield D.A."/>
            <person name="Garvin B.E."/>
            <person name="Gibson G."/>
            <person name="Gilbert D."/>
            <person name="Gnerre S."/>
            <person name="Godfrey J."/>
            <person name="Good R."/>
            <person name="Gotea V."/>
            <person name="Gravely B."/>
            <person name="Greenberg A.J."/>
            <person name="Griffiths-Jones S."/>
            <person name="Gross S."/>
            <person name="Guigo R."/>
            <person name="Gustafson E.A."/>
            <person name="Haerty W."/>
            <person name="Hahn M.W."/>
            <person name="Halligan D.L."/>
            <person name="Halpern A.L."/>
            <person name="Halter G.M."/>
            <person name="Han M.V."/>
            <person name="Heger A."/>
            <person name="Hillier L."/>
            <person name="Hinrichs A.S."/>
            <person name="Holmes I."/>
            <person name="Hoskins R.A."/>
            <person name="Hubisz M.J."/>
            <person name="Hultmark D."/>
            <person name="Huntley M.A."/>
            <person name="Jaffe D.B."/>
            <person name="Jagadeeshan S."/>
            <person name="Jeck W.R."/>
            <person name="Johnson J."/>
            <person name="Jones C.D."/>
            <person name="Jordan W.C."/>
            <person name="Karpen G.H."/>
            <person name="Kataoka E."/>
            <person name="Keightley P.D."/>
            <person name="Kheradpour P."/>
            <person name="Kirkness E.F."/>
            <person name="Koerich L.B."/>
            <person name="Kristiansen K."/>
            <person name="Kudrna D."/>
            <person name="Kulathinal R.J."/>
            <person name="Kumar S."/>
            <person name="Kwok R."/>
            <person name="Lander E."/>
            <person name="Langley C.H."/>
            <person name="Lapoint R."/>
            <person name="Lazzaro B.P."/>
            <person name="Lee S.J."/>
            <person name="Levesque L."/>
            <person name="Li R."/>
            <person name="Lin C.F."/>
            <person name="Lin M.F."/>
            <person name="Lindblad-Toh K."/>
            <person name="Llopart A."/>
            <person name="Long M."/>
            <person name="Low L."/>
            <person name="Lozovsky E."/>
            <person name="Lu J."/>
            <person name="Luo M."/>
            <person name="Machado C.A."/>
            <person name="Makalowski W."/>
            <person name="Marzo M."/>
            <person name="Matsuda M."/>
            <person name="Matzkin L."/>
            <person name="McAllister B."/>
            <person name="McBride C.S."/>
            <person name="McKernan B."/>
            <person name="McKernan K."/>
            <person name="Mendez-Lago M."/>
            <person name="Minx P."/>
            <person name="Mollenhauer M.U."/>
            <person name="Montooth K."/>
            <person name="Mount S.M."/>
            <person name="Mu X."/>
            <person name="Myers E."/>
            <person name="Negre B."/>
            <person name="Newfeld S."/>
            <person name="Nielsen R."/>
            <person name="Noor M.A."/>
            <person name="O'Grady P."/>
            <person name="Pachter L."/>
            <person name="Papaceit M."/>
            <person name="Parisi M.J."/>
            <person name="Parisi M."/>
            <person name="Parts L."/>
            <person name="Pedersen J.S."/>
            <person name="Pesole G."/>
            <person name="Phillippy A.M."/>
            <person name="Ponting C.P."/>
            <person name="Pop M."/>
            <person name="Porcelli D."/>
            <person name="Powell J.R."/>
            <person name="Prohaska S."/>
            <person name="Pruitt K."/>
            <person name="Puig M."/>
            <person name="Quesneville H."/>
            <person name="Ram K.R."/>
            <person name="Rand D."/>
            <person name="Rasmussen M.D."/>
            <person name="Reed L.K."/>
            <person name="Reenan R."/>
            <person name="Reily A."/>
            <person name="Remington K.A."/>
            <person name="Rieger T.T."/>
            <person name="Ritchie M.G."/>
            <person name="Robin C."/>
            <person name="Rogers Y.H."/>
            <person name="Rohde C."/>
            <person name="Rozas J."/>
            <person name="Rubenfield M.J."/>
            <person name="Ruiz A."/>
            <person name="Russo S."/>
            <person name="Salzberg S.L."/>
            <person name="Sanchez-Gracia A."/>
            <person name="Saranga D.J."/>
            <person name="Sato H."/>
            <person name="Schaeffer S.W."/>
            <person name="Schatz M.C."/>
            <person name="Schlenke T."/>
            <person name="Schwartz R."/>
            <person name="Segarra C."/>
            <person name="Singh R.S."/>
            <person name="Sirot L."/>
            <person name="Sirota M."/>
            <person name="Sisneros N.B."/>
            <person name="Smith C.D."/>
            <person name="Smith T.F."/>
            <person name="Spieth J."/>
            <person name="Stage D.E."/>
            <person name="Stark A."/>
            <person name="Stephan W."/>
            <person name="Strausberg R.L."/>
            <person name="Strempel S."/>
            <person name="Sturgill D."/>
            <person name="Sutton G."/>
            <person name="Sutton G.G."/>
            <person name="Tao W."/>
            <person name="Teichmann S."/>
            <person name="Tobari Y.N."/>
            <person name="Tomimura Y."/>
            <person name="Tsolas J.M."/>
            <person name="Valente V.L."/>
            <person name="Venter E."/>
            <person name="Venter J.C."/>
            <person name="Vicario S."/>
            <person name="Vieira F.G."/>
            <person name="Vilella A.J."/>
            <person name="Villasante A."/>
            <person name="Walenz B."/>
            <person name="Wang J."/>
            <person name="Wasserman M."/>
            <person name="Watts T."/>
            <person name="Wilson D."/>
            <person name="Wilson R.K."/>
            <person name="Wing R.A."/>
            <person name="Wolfner M.F."/>
            <person name="Wong A."/>
            <person name="Wong G.K."/>
            <person name="Wu C.I."/>
            <person name="Wu G."/>
            <person name="Yamamoto D."/>
            <person name="Yang H.P."/>
            <person name="Yang S.P."/>
            <person name="Yorke J.A."/>
            <person name="Yoshida K."/>
            <person name="Zdobnov E."/>
            <person name="Zhang P."/>
            <person name="Zhang Y."/>
            <person name="Zimin A.V."/>
            <person name="Baldwin J."/>
            <person name="Abdouelleil A."/>
            <person name="Abdulkadir J."/>
            <person name="Abebe A."/>
            <person name="Abera B."/>
            <person name="Abreu J."/>
            <person name="Acer S.C."/>
            <person name="Aftuck L."/>
            <person name="Alexander A."/>
            <person name="An P."/>
            <person name="Anderson E."/>
            <person name="Anderson S."/>
            <person name="Arachi H."/>
            <person name="Azer M."/>
            <person name="Bachantsang P."/>
            <person name="Barry A."/>
            <person name="Bayul T."/>
            <person name="Berlin A."/>
            <person name="Bessette D."/>
            <person name="Bloom T."/>
            <person name="Blye J."/>
            <person name="Boguslavskiy L."/>
            <person name="Bonnet C."/>
            <person name="Boukhgalter B."/>
            <person name="Bourzgui I."/>
            <person name="Brown A."/>
            <person name="Cahill P."/>
            <person name="Channer S."/>
            <person name="Cheshatsang Y."/>
            <person name="Chuda L."/>
            <person name="Citroen M."/>
            <person name="Collymore A."/>
            <person name="Cooke P."/>
            <person name="Costello M."/>
            <person name="D'Aco K."/>
            <person name="Daza R."/>
            <person name="De Haan G."/>
            <person name="DeGray S."/>
            <person name="DeMaso C."/>
            <person name="Dhargay N."/>
            <person name="Dooley K."/>
            <person name="Dooley E."/>
            <person name="Doricent M."/>
            <person name="Dorje P."/>
            <person name="Dorjee K."/>
            <person name="Dupes A."/>
            <person name="Elong R."/>
            <person name="Falk J."/>
            <person name="Farina A."/>
            <person name="Faro S."/>
            <person name="Ferguson D."/>
            <person name="Fisher S."/>
            <person name="Foley C.D."/>
            <person name="Franke A."/>
            <person name="Friedrich D."/>
            <person name="Gadbois L."/>
            <person name="Gearin G."/>
            <person name="Gearin C.R."/>
            <person name="Giannoukos G."/>
            <person name="Goode T."/>
            <person name="Graham J."/>
            <person name="Grandbois E."/>
            <person name="Grewal S."/>
            <person name="Gyaltsen K."/>
            <person name="Hafez N."/>
            <person name="Hagos B."/>
            <person name="Hall J."/>
            <person name="Henson C."/>
            <person name="Hollinger A."/>
            <person name="Honan T."/>
            <person name="Huard M.D."/>
            <person name="Hughes L."/>
            <person name="Hurhula B."/>
            <person name="Husby M.E."/>
            <person name="Kamat A."/>
            <person name="Kanga B."/>
            <person name="Kashin S."/>
            <person name="Khazanovich D."/>
            <person name="Kisner P."/>
            <person name="Lance K."/>
            <person name="Lara M."/>
            <person name="Lee W."/>
            <person name="Lennon N."/>
            <person name="Letendre F."/>
            <person name="LeVine R."/>
            <person name="Lipovsky A."/>
            <person name="Liu X."/>
            <person name="Liu J."/>
            <person name="Liu S."/>
            <person name="Lokyitsang T."/>
            <person name="Lokyitsang Y."/>
            <person name="Lubonja R."/>
            <person name="Lui A."/>
            <person name="MacDonald P."/>
            <person name="Magnisalis V."/>
            <person name="Maru K."/>
            <person name="Matthews C."/>
            <person name="McCusker W."/>
            <person name="McDonough S."/>
            <person name="Mehta T."/>
            <person name="Meldrim J."/>
            <person name="Meneus L."/>
            <person name="Mihai O."/>
            <person name="Mihalev A."/>
            <person name="Mihova T."/>
            <person name="Mittelman R."/>
            <person name="Mlenga V."/>
            <person name="Montmayeur A."/>
            <person name="Mulrain L."/>
            <person name="Navidi A."/>
            <person name="Naylor J."/>
            <person name="Negash T."/>
            <person name="Nguyen T."/>
            <person name="Nguyen N."/>
            <person name="Nicol R."/>
            <person name="Norbu C."/>
            <person name="Norbu N."/>
            <person name="Novod N."/>
            <person name="O'Neill B."/>
            <person name="Osman S."/>
            <person name="Markiewicz E."/>
            <person name="Oyono O.L."/>
            <person name="Patti C."/>
            <person name="Phunkhang P."/>
            <person name="Pierre F."/>
            <person name="Priest M."/>
            <person name="Raghuraman S."/>
            <person name="Rege F."/>
            <person name="Reyes R."/>
            <person name="Rise C."/>
            <person name="Rogov P."/>
            <person name="Ross K."/>
            <person name="Ryan E."/>
            <person name="Settipalli S."/>
            <person name="Shea T."/>
            <person name="Sherpa N."/>
            <person name="Shi L."/>
            <person name="Shih D."/>
            <person name="Sparrow T."/>
            <person name="Spaulding J."/>
            <person name="Stalker J."/>
            <person name="Stange-Thomann N."/>
            <person name="Stavropoulos S."/>
            <person name="Stone C."/>
            <person name="Strader C."/>
            <person name="Tesfaye S."/>
            <person name="Thomson T."/>
            <person name="Thoulutsang Y."/>
            <person name="Thoulutsang D."/>
            <person name="Topham K."/>
            <person name="Topping I."/>
            <person name="Tsamla T."/>
            <person name="Vassiliev H."/>
            <person name="Vo A."/>
            <person name="Wangchuk T."/>
            <person name="Wangdi T."/>
            <person name="Weiand M."/>
            <person name="Wilkinson J."/>
            <person name="Wilson A."/>
            <person name="Yadav S."/>
            <person name="Young G."/>
            <person name="Yu Q."/>
            <person name="Zembek L."/>
            <person name="Zhong D."/>
            <person name="Zimmer A."/>
            <person name="Zwirko Z."/>
            <person name="Jaffe D.B."/>
            <person name="Alvarez P."/>
            <person name="Brockman W."/>
            <person name="Butler J."/>
            <person name="Chin C."/>
            <person name="Gnerre S."/>
            <person name="Grabherr M."/>
            <person name="Kleber M."/>
            <person name="Mauceli E."/>
            <person name="MacCallum I."/>
        </authorList>
    </citation>
    <scope>NUCLEOTIDE SEQUENCE [LARGE SCALE GENOMIC DNA]</scope>
    <source>
        <strain evidence="11">Tucson 14024-0371.13</strain>
    </source>
</reference>
<evidence type="ECO:0000256" key="3">
    <source>
        <dbReference type="ARBA" id="ARBA00022502"/>
    </source>
</evidence>
<feature type="transmembrane region" description="Helical" evidence="8">
    <location>
        <begin position="145"/>
        <end position="170"/>
    </location>
</feature>
<evidence type="ECO:0000256" key="6">
    <source>
        <dbReference type="ARBA" id="ARBA00023034"/>
    </source>
</evidence>
<feature type="transmembrane region" description="Helical" evidence="8">
    <location>
        <begin position="82"/>
        <end position="105"/>
    </location>
</feature>
<feature type="domain" description="CWH43-like N-terminal" evidence="9">
    <location>
        <begin position="41"/>
        <end position="245"/>
    </location>
</feature>
<evidence type="ECO:0000256" key="8">
    <source>
        <dbReference type="SAM" id="Phobius"/>
    </source>
</evidence>
<evidence type="ECO:0000256" key="1">
    <source>
        <dbReference type="ARBA" id="ARBA00004653"/>
    </source>
</evidence>
<evidence type="ECO:0000313" key="11">
    <source>
        <dbReference type="Proteomes" id="UP000007801"/>
    </source>
</evidence>
<accession>B3MM59</accession>
<keyword evidence="6" id="KW-0333">Golgi apparatus</keyword>
<dbReference type="HOGENOM" id="CLU_1090960_0_0_1"/>
<keyword evidence="7 8" id="KW-0472">Membrane</keyword>
<dbReference type="OrthoDB" id="68581at2759"/>
<protein>
    <recommendedName>
        <fullName evidence="9">CWH43-like N-terminal domain-containing protein</fullName>
    </recommendedName>
</protein>
<feature type="transmembrane region" description="Helical" evidence="8">
    <location>
        <begin position="32"/>
        <end position="53"/>
    </location>
</feature>
<sequence>MRHLAEDSLNLLPSSLSDLQPKRRLIIYFRRLLGLGLLPVPISVVYVFVMAILTDFQASTYTSCHVLNVLPSSSAAAKSQHVVWTMACWTQFPFLLASAWLQFRFYRRALPRSARSFGCLTTFSYIQGSFSLVLWASFATADGDSLLHIATAVSMFISAAMYMAGSFVCAKYYLRRESRREKFSLWLKSRLVFVYFLAASTMWIWYVLHHKFCLPMAYSLFALGELISFECLCVNLWTAYWDYYHVVILYDQRLGFYISDL</sequence>
<dbReference type="GO" id="GO:0006506">
    <property type="term" value="P:GPI anchor biosynthetic process"/>
    <property type="evidence" value="ECO:0007669"/>
    <property type="project" value="UniProtKB-KW"/>
</dbReference>
<evidence type="ECO:0000256" key="2">
    <source>
        <dbReference type="ARBA" id="ARBA00007414"/>
    </source>
</evidence>
<feature type="transmembrane region" description="Helical" evidence="8">
    <location>
        <begin position="117"/>
        <end position="139"/>
    </location>
</feature>
<dbReference type="PANTHER" id="PTHR12892">
    <property type="entry name" value="FGF RECEPTOR ACTIVATING PROTEIN 1"/>
    <property type="match status" value="1"/>
</dbReference>
<dbReference type="PANTHER" id="PTHR12892:SF11">
    <property type="entry name" value="POST-GPI ATTACHMENT TO PROTEINS FACTOR 2"/>
    <property type="match status" value="1"/>
</dbReference>
<gene>
    <name evidence="10" type="primary">Dana\GF14824</name>
    <name evidence="10" type="synonym">dana_GLEANR_15589</name>
    <name evidence="10" type="ORF">GF14824</name>
</gene>
<evidence type="ECO:0000259" key="9">
    <source>
        <dbReference type="Pfam" id="PF10277"/>
    </source>
</evidence>
<dbReference type="EMBL" id="CH902620">
    <property type="protein sequence ID" value="EDV30874.1"/>
    <property type="molecule type" value="Genomic_DNA"/>
</dbReference>
<evidence type="ECO:0000256" key="4">
    <source>
        <dbReference type="ARBA" id="ARBA00022692"/>
    </source>
</evidence>
<feature type="transmembrane region" description="Helical" evidence="8">
    <location>
        <begin position="191"/>
        <end position="208"/>
    </location>
</feature>
<keyword evidence="3" id="KW-0337">GPI-anchor biosynthesis</keyword>
<feature type="transmembrane region" description="Helical" evidence="8">
    <location>
        <begin position="220"/>
        <end position="243"/>
    </location>
</feature>
<keyword evidence="5 8" id="KW-1133">Transmembrane helix</keyword>
<dbReference type="GO" id="GO:0000139">
    <property type="term" value="C:Golgi membrane"/>
    <property type="evidence" value="ECO:0007669"/>
    <property type="project" value="UniProtKB-SubCell"/>
</dbReference>
<evidence type="ECO:0000256" key="5">
    <source>
        <dbReference type="ARBA" id="ARBA00022989"/>
    </source>
</evidence>
<dbReference type="InterPro" id="IPR019402">
    <property type="entry name" value="CWH43_N"/>
</dbReference>
<dbReference type="GeneID" id="6497642"/>
<organism evidence="10 11">
    <name type="scientific">Drosophila ananassae</name>
    <name type="common">Fruit fly</name>
    <dbReference type="NCBI Taxonomy" id="7217"/>
    <lineage>
        <taxon>Eukaryota</taxon>
        <taxon>Metazoa</taxon>
        <taxon>Ecdysozoa</taxon>
        <taxon>Arthropoda</taxon>
        <taxon>Hexapoda</taxon>
        <taxon>Insecta</taxon>
        <taxon>Pterygota</taxon>
        <taxon>Neoptera</taxon>
        <taxon>Endopterygota</taxon>
        <taxon>Diptera</taxon>
        <taxon>Brachycera</taxon>
        <taxon>Muscomorpha</taxon>
        <taxon>Ephydroidea</taxon>
        <taxon>Drosophilidae</taxon>
        <taxon>Drosophila</taxon>
        <taxon>Sophophora</taxon>
    </lineage>
</organism>
<keyword evidence="4 8" id="KW-0812">Transmembrane</keyword>
<keyword evidence="11" id="KW-1185">Reference proteome</keyword>